<protein>
    <recommendedName>
        <fullName evidence="8">Polysaccharide biosynthesis protein C-terminal domain-containing protein</fullName>
    </recommendedName>
</protein>
<organism evidence="7">
    <name type="scientific">bioreactor metagenome</name>
    <dbReference type="NCBI Taxonomy" id="1076179"/>
    <lineage>
        <taxon>unclassified sequences</taxon>
        <taxon>metagenomes</taxon>
        <taxon>ecological metagenomes</taxon>
    </lineage>
</organism>
<evidence type="ECO:0000256" key="4">
    <source>
        <dbReference type="ARBA" id="ARBA00022989"/>
    </source>
</evidence>
<sequence length="484" mass="54935">MIVSLYTSRVILNTLGVEDYGIYNVVGGVVSMFAFFNSAMSSATQRFLSFEIGKGDFAQLRKTFNATQIIHIGIAGVIFILAETVGLWFVKTYLVIPPERLEAAIWVYHFSVLSFMVSIIQVPYNATIIAHERMNVYAYVSIIEVSIKLLIVFMLTWITYDKLKLYGILYFSVVFIVAAIYRVYTRSNFEESKFELVKDQKLYKTLISYSGWNLFGNIAGVAKGQGVNILLNIFYSPVVNAARGIAMQVQAAVNSFVSNFQMAVNPQIIKSYAADEREYMYSLVIRGSKFSFYLLFILSLPIMIEVDQILKLWLKTVPEYSSIFTILVLVIILIDCVSGPLMTAIQATGKIKVYQAVVGSLLMLILPISYVLLKKGYSPEITLYVNIVISIIALSFRLYLVWKLLEFPIKRFVEEIILKNILIVLLSFSLPLLIRTSMDEHFIRLIVIVFVTLIWNAVIIFSLGLQKSEKAIVIRGINKIIKRK</sequence>
<dbReference type="GO" id="GO:0005886">
    <property type="term" value="C:plasma membrane"/>
    <property type="evidence" value="ECO:0007669"/>
    <property type="project" value="UniProtKB-SubCell"/>
</dbReference>
<evidence type="ECO:0000256" key="5">
    <source>
        <dbReference type="ARBA" id="ARBA00023136"/>
    </source>
</evidence>
<feature type="transmembrane region" description="Helical" evidence="6">
    <location>
        <begin position="69"/>
        <end position="90"/>
    </location>
</feature>
<feature type="transmembrane region" description="Helical" evidence="6">
    <location>
        <begin position="442"/>
        <end position="465"/>
    </location>
</feature>
<evidence type="ECO:0000256" key="6">
    <source>
        <dbReference type="SAM" id="Phobius"/>
    </source>
</evidence>
<dbReference type="GO" id="GO:0042910">
    <property type="term" value="F:xenobiotic transmembrane transporter activity"/>
    <property type="evidence" value="ECO:0007669"/>
    <property type="project" value="InterPro"/>
</dbReference>
<reference evidence="7" key="1">
    <citation type="submission" date="2019-08" db="EMBL/GenBank/DDBJ databases">
        <authorList>
            <person name="Kucharzyk K."/>
            <person name="Murdoch R.W."/>
            <person name="Higgins S."/>
            <person name="Loffler F."/>
        </authorList>
    </citation>
    <scope>NUCLEOTIDE SEQUENCE</scope>
</reference>
<dbReference type="PANTHER" id="PTHR30250">
    <property type="entry name" value="PST FAMILY PREDICTED COLANIC ACID TRANSPORTER"/>
    <property type="match status" value="1"/>
</dbReference>
<evidence type="ECO:0000313" key="7">
    <source>
        <dbReference type="EMBL" id="MPL94726.1"/>
    </source>
</evidence>
<evidence type="ECO:0000256" key="1">
    <source>
        <dbReference type="ARBA" id="ARBA00004651"/>
    </source>
</evidence>
<feature type="transmembrane region" description="Helical" evidence="6">
    <location>
        <begin position="105"/>
        <end position="124"/>
    </location>
</feature>
<dbReference type="Pfam" id="PF01554">
    <property type="entry name" value="MatE"/>
    <property type="match status" value="1"/>
</dbReference>
<accession>A0A644VTR3</accession>
<evidence type="ECO:0008006" key="8">
    <source>
        <dbReference type="Google" id="ProtNLM"/>
    </source>
</evidence>
<gene>
    <name evidence="7" type="ORF">SDC9_40881</name>
</gene>
<dbReference type="AlphaFoldDB" id="A0A644VTR3"/>
<feature type="transmembrane region" description="Helical" evidence="6">
    <location>
        <begin position="417"/>
        <end position="436"/>
    </location>
</feature>
<dbReference type="InterPro" id="IPR002528">
    <property type="entry name" value="MATE_fam"/>
</dbReference>
<evidence type="ECO:0000256" key="2">
    <source>
        <dbReference type="ARBA" id="ARBA00022475"/>
    </source>
</evidence>
<dbReference type="InterPro" id="IPR050833">
    <property type="entry name" value="Poly_Biosynth_Transport"/>
</dbReference>
<feature type="transmembrane region" description="Helical" evidence="6">
    <location>
        <begin position="320"/>
        <end position="341"/>
    </location>
</feature>
<feature type="transmembrane region" description="Helical" evidence="6">
    <location>
        <begin position="20"/>
        <end position="40"/>
    </location>
</feature>
<feature type="transmembrane region" description="Helical" evidence="6">
    <location>
        <begin position="136"/>
        <end position="159"/>
    </location>
</feature>
<dbReference type="EMBL" id="VSSQ01000439">
    <property type="protein sequence ID" value="MPL94726.1"/>
    <property type="molecule type" value="Genomic_DNA"/>
</dbReference>
<evidence type="ECO:0000256" key="3">
    <source>
        <dbReference type="ARBA" id="ARBA00022692"/>
    </source>
</evidence>
<feature type="transmembrane region" description="Helical" evidence="6">
    <location>
        <begin position="290"/>
        <end position="314"/>
    </location>
</feature>
<comment type="caution">
    <text evidence="7">The sequence shown here is derived from an EMBL/GenBank/DDBJ whole genome shotgun (WGS) entry which is preliminary data.</text>
</comment>
<feature type="transmembrane region" description="Helical" evidence="6">
    <location>
        <begin position="384"/>
        <end position="405"/>
    </location>
</feature>
<feature type="transmembrane region" description="Helical" evidence="6">
    <location>
        <begin position="165"/>
        <end position="184"/>
    </location>
</feature>
<feature type="transmembrane region" description="Helical" evidence="6">
    <location>
        <begin position="353"/>
        <end position="372"/>
    </location>
</feature>
<keyword evidence="4 6" id="KW-1133">Transmembrane helix</keyword>
<name>A0A644VTR3_9ZZZZ</name>
<dbReference type="PANTHER" id="PTHR30250:SF26">
    <property type="entry name" value="PSMA PROTEIN"/>
    <property type="match status" value="1"/>
</dbReference>
<comment type="subcellular location">
    <subcellularLocation>
        <location evidence="1">Cell membrane</location>
        <topology evidence="1">Multi-pass membrane protein</topology>
    </subcellularLocation>
</comment>
<keyword evidence="3 6" id="KW-0812">Transmembrane</keyword>
<dbReference type="GO" id="GO:0015297">
    <property type="term" value="F:antiporter activity"/>
    <property type="evidence" value="ECO:0007669"/>
    <property type="project" value="InterPro"/>
</dbReference>
<keyword evidence="5 6" id="KW-0472">Membrane</keyword>
<proteinExistence type="predicted"/>
<keyword evidence="2" id="KW-1003">Cell membrane</keyword>